<reference evidence="9 10" key="1">
    <citation type="submission" date="2025-04" db="UniProtKB">
        <authorList>
            <consortium name="RefSeq"/>
        </authorList>
    </citation>
    <scope>IDENTIFICATION</scope>
    <source>
        <tissue evidence="9 10">Brain</tissue>
    </source>
</reference>
<name>A0AAJ8B4K0_LATCA</name>
<dbReference type="Pfam" id="PF02145">
    <property type="entry name" value="Rap_GAP"/>
    <property type="match status" value="1"/>
</dbReference>
<feature type="compositionally biased region" description="Basic and acidic residues" evidence="5">
    <location>
        <begin position="1215"/>
        <end position="1226"/>
    </location>
</feature>
<feature type="compositionally biased region" description="Basic and acidic residues" evidence="5">
    <location>
        <begin position="1108"/>
        <end position="1117"/>
    </location>
</feature>
<dbReference type="PROSITE" id="PS50085">
    <property type="entry name" value="RAPGAP"/>
    <property type="match status" value="1"/>
</dbReference>
<dbReference type="FunFam" id="3.40.50.11210:FF:000002">
    <property type="entry name" value="Signal-induced proliferation-associated 1-like protein 1"/>
    <property type="match status" value="1"/>
</dbReference>
<feature type="domain" description="Rap-GAP" evidence="6">
    <location>
        <begin position="486"/>
        <end position="709"/>
    </location>
</feature>
<dbReference type="Proteomes" id="UP000694890">
    <property type="component" value="Linkage group LG5"/>
</dbReference>
<dbReference type="RefSeq" id="XP_050926266.1">
    <property type="nucleotide sequence ID" value="XM_051070309.1"/>
</dbReference>
<feature type="domain" description="PDZ" evidence="7">
    <location>
        <begin position="849"/>
        <end position="925"/>
    </location>
</feature>
<feature type="region of interest" description="Disordered" evidence="5">
    <location>
        <begin position="963"/>
        <end position="1135"/>
    </location>
</feature>
<dbReference type="InterPro" id="IPR021818">
    <property type="entry name" value="SIPA1L_C"/>
</dbReference>
<dbReference type="GO" id="GO:0005096">
    <property type="term" value="F:GTPase activator activity"/>
    <property type="evidence" value="ECO:0007669"/>
    <property type="project" value="UniProtKB-KW"/>
</dbReference>
<keyword evidence="3 4" id="KW-0175">Coiled coil</keyword>
<feature type="compositionally biased region" description="Polar residues" evidence="5">
    <location>
        <begin position="263"/>
        <end position="275"/>
    </location>
</feature>
<dbReference type="SUPFAM" id="SSF111347">
    <property type="entry name" value="Rap/Ran-GAP"/>
    <property type="match status" value="1"/>
</dbReference>
<evidence type="ECO:0000313" key="10">
    <source>
        <dbReference type="RefSeq" id="XP_050926267.1"/>
    </source>
</evidence>
<evidence type="ECO:0000259" key="6">
    <source>
        <dbReference type="PROSITE" id="PS50085"/>
    </source>
</evidence>
<gene>
    <name evidence="9 10 11" type="primary">LOC108882267</name>
</gene>
<feature type="compositionally biased region" description="Basic and acidic residues" evidence="5">
    <location>
        <begin position="1044"/>
        <end position="1054"/>
    </location>
</feature>
<dbReference type="GO" id="GO:0005737">
    <property type="term" value="C:cytoplasm"/>
    <property type="evidence" value="ECO:0007669"/>
    <property type="project" value="TreeGrafter"/>
</dbReference>
<dbReference type="Gene3D" id="6.10.140.210">
    <property type="match status" value="1"/>
</dbReference>
<evidence type="ECO:0000313" key="11">
    <source>
        <dbReference type="RefSeq" id="XP_050926268.1"/>
    </source>
</evidence>
<evidence type="ECO:0000256" key="5">
    <source>
        <dbReference type="SAM" id="MobiDB-lite"/>
    </source>
</evidence>
<evidence type="ECO:0000256" key="4">
    <source>
        <dbReference type="SAM" id="Coils"/>
    </source>
</evidence>
<feature type="region of interest" description="Disordered" evidence="5">
    <location>
        <begin position="261"/>
        <end position="282"/>
    </location>
</feature>
<feature type="compositionally biased region" description="Low complexity" evidence="5">
    <location>
        <begin position="1003"/>
        <end position="1014"/>
    </location>
</feature>
<dbReference type="InterPro" id="IPR035974">
    <property type="entry name" value="Rap/Ran-GAP_sf"/>
</dbReference>
<sequence>MGPPVGQGAPAVPKMGVRARMADWPRMRDIWDSQPPPRYDSLVPSFVSGTPQSCTPLKTSTELQTRSETRYALCDLLSPSPRRSLMRMKRSNSEVTISDIGAEDLDPAAVNPKTGATLRREYGSTSTLDQQNSTGFMETLRLGQQPSAPPPLPEPPHFKTPLSQSLQTAAQIAQGDVIYIPGDDYVDASVFYYGDRERVQRKTETGIFSRLRSQRTDGDHMQKQDMRFSRGLTSQKCFSHYDVQSILFNISESFTHRADLRKNTSAGPSGGSQWQDAPDPGPDVVVGGCDDLETFSDCEDRQSNSLVLSCPFFQNEIGGETERNLGLTRSSSTHSELVLNSRCSSAGVSVLEVCRENQVFPQNLIKNYDIEHIDLGAKYYLKYFYNRDHQNYFGADEKFGAVSLSIRREKLEDRKDSTQYNYRIILRTSQLSTLRGSILEDSIPSSSKHGTARGLPLKDVLEFVVPDLNIQSLRLATSSPRVPELLLQLDQQELNFQHKVGVLFCRAGQTTEEQMYNNETGSPALDQFLDLLGHRVRLKGFTKYRAQLDTTGTRTTSCDSTGSHSVYTTFREFELMFHVSTLLPYTANDTQQVLRKRHIENNTVTVIFQEPNAPPFSPRNIRSHFQHVFVIVRVHQPCSQHTCYRVAVSRCRDVPSFGPLIPAGQMFPASSTFRDFLLTKIINAEHAVHRSEKFVAMATCSRREHLKELVENFASSTSVDSSSSARFSFISLGGKKKERSVPRPQAHLQSGGALTWSVTAQDFSRSAAIACQLAVSSHAVVLIEEATRQVVFNCYCREVIGWSAGHRGIKLFYEHGDCLMFSTQEGSWEDVREITQRLQAVTRGGVAVEMTLRRNRLGELGFHVNFEGVVADVEAHSLAWQAGLRSGCRLMEICGVAVVTLSHEQMIELLRTSATVSVVVVPPNRDGTARRSFSEIYRVQVIEYKLDSDVTSCSFRAPPLTCHQVSAAPPPPRHSSDQSAASEPERQSSCLDVKEGSRMPQVSSPSSRFWCSPSNQSTSSDPGPSVTLQNQIHGSGHPDWSMSSDEHQSRLERTRRTRSTESSCLHHHRHVTKVLKGSQLSPTDRQLTSAGKLSSSNSSSNTLSSSSSDDRRSEKRGLTCTAAPSTDSGIDSAPCSASVPPHVAGATLILRDVWGEGPETRGTNVTPLPGHVTDLSDTCSLSSDSRGSTLSGRRPEITSSPEAFITCDQGAGPSRETRPSEGEGPYRSEGGSLLEEADRLQQLLTSDLQFDSRPIREVFVRMMRSVAAGEQVFPVQSVLTLTRSMSDDSLYRTTVSHRSMPRPQTALQRSESDFQNKGELCHSDSSLAERSRKPLPQVTSHLSWSHVVDATRVFEVTGVFSSLSLHQDVRVTSQRSPLQDSDITATSLSGKVFQLEEILRQLQLDLLKEQQDKAALQQQVLNLRQNNLRLQEESQSAADHIRRFAAWLLQRSPSP</sequence>
<evidence type="ECO:0000256" key="1">
    <source>
        <dbReference type="ARBA" id="ARBA00022468"/>
    </source>
</evidence>
<feature type="region of interest" description="Disordered" evidence="5">
    <location>
        <begin position="1179"/>
        <end position="1230"/>
    </location>
</feature>
<dbReference type="InterPro" id="IPR036034">
    <property type="entry name" value="PDZ_sf"/>
</dbReference>
<dbReference type="PANTHER" id="PTHR15711">
    <property type="entry name" value="RAP GTPASE-ACTIVATING PROTEIN"/>
    <property type="match status" value="1"/>
</dbReference>
<keyword evidence="2" id="KW-0597">Phosphoprotein</keyword>
<dbReference type="Pfam" id="PF11881">
    <property type="entry name" value="SPAR_C"/>
    <property type="match status" value="1"/>
</dbReference>
<evidence type="ECO:0000313" key="9">
    <source>
        <dbReference type="RefSeq" id="XP_050926266.1"/>
    </source>
</evidence>
<evidence type="ECO:0000256" key="2">
    <source>
        <dbReference type="ARBA" id="ARBA00022553"/>
    </source>
</evidence>
<feature type="compositionally biased region" description="Polar residues" evidence="5">
    <location>
        <begin position="1078"/>
        <end position="1092"/>
    </location>
</feature>
<feature type="region of interest" description="Disordered" evidence="5">
    <location>
        <begin position="1295"/>
        <end position="1332"/>
    </location>
</feature>
<dbReference type="GO" id="GO:0051056">
    <property type="term" value="P:regulation of small GTPase mediated signal transduction"/>
    <property type="evidence" value="ECO:0007669"/>
    <property type="project" value="InterPro"/>
</dbReference>
<dbReference type="Gene3D" id="3.40.50.11210">
    <property type="entry name" value="Rap/Ran-GAP"/>
    <property type="match status" value="1"/>
</dbReference>
<dbReference type="RefSeq" id="XP_050926268.1">
    <property type="nucleotide sequence ID" value="XM_051070311.1"/>
</dbReference>
<proteinExistence type="predicted"/>
<feature type="coiled-coil region" evidence="4">
    <location>
        <begin position="1399"/>
        <end position="1433"/>
    </location>
</feature>
<feature type="compositionally biased region" description="Basic and acidic residues" evidence="5">
    <location>
        <begin position="1310"/>
        <end position="1332"/>
    </location>
</feature>
<dbReference type="PROSITE" id="PS50106">
    <property type="entry name" value="PDZ"/>
    <property type="match status" value="1"/>
</dbReference>
<dbReference type="PANTHER" id="PTHR15711:SF7">
    <property type="entry name" value="SIGNAL-INDUCED PROLIFERATION-ASSOCIATED 1-LIKE PROTEIN 2"/>
    <property type="match status" value="1"/>
</dbReference>
<dbReference type="InterPro" id="IPR050989">
    <property type="entry name" value="Rap1_Ran_GAP"/>
</dbReference>
<protein>
    <submittedName>
        <fullName evidence="9 10">Signal-induced proliferation-associated 1-like protein 2 isoform X1</fullName>
    </submittedName>
</protein>
<evidence type="ECO:0000256" key="3">
    <source>
        <dbReference type="ARBA" id="ARBA00023054"/>
    </source>
</evidence>
<dbReference type="Pfam" id="PF21022">
    <property type="entry name" value="Rap-GAP_dimer"/>
    <property type="match status" value="1"/>
</dbReference>
<dbReference type="InterPro" id="IPR001478">
    <property type="entry name" value="PDZ"/>
</dbReference>
<dbReference type="Gene3D" id="2.30.42.10">
    <property type="match status" value="1"/>
</dbReference>
<dbReference type="RefSeq" id="XP_050926267.1">
    <property type="nucleotide sequence ID" value="XM_051070310.1"/>
</dbReference>
<dbReference type="SUPFAM" id="SSF50156">
    <property type="entry name" value="PDZ domain-like"/>
    <property type="match status" value="1"/>
</dbReference>
<dbReference type="InterPro" id="IPR000331">
    <property type="entry name" value="Rap/Ran_GAP_dom"/>
</dbReference>
<feature type="compositionally biased region" description="Low complexity" evidence="5">
    <location>
        <begin position="1093"/>
        <end position="1107"/>
    </location>
</feature>
<dbReference type="GeneID" id="108882267"/>
<organism evidence="8 10">
    <name type="scientific">Lates calcarifer</name>
    <name type="common">Barramundi</name>
    <name type="synonym">Holocentrus calcarifer</name>
    <dbReference type="NCBI Taxonomy" id="8187"/>
    <lineage>
        <taxon>Eukaryota</taxon>
        <taxon>Metazoa</taxon>
        <taxon>Chordata</taxon>
        <taxon>Craniata</taxon>
        <taxon>Vertebrata</taxon>
        <taxon>Euteleostomi</taxon>
        <taxon>Actinopterygii</taxon>
        <taxon>Neopterygii</taxon>
        <taxon>Teleostei</taxon>
        <taxon>Neoteleostei</taxon>
        <taxon>Acanthomorphata</taxon>
        <taxon>Carangaria</taxon>
        <taxon>Carangaria incertae sedis</taxon>
        <taxon>Centropomidae</taxon>
        <taxon>Lates</taxon>
    </lineage>
</organism>
<evidence type="ECO:0000259" key="7">
    <source>
        <dbReference type="PROSITE" id="PS50106"/>
    </source>
</evidence>
<dbReference type="CDD" id="cd06745">
    <property type="entry name" value="PDZ_SIPA1-like"/>
    <property type="match status" value="1"/>
</dbReference>
<feature type="compositionally biased region" description="Polar residues" evidence="5">
    <location>
        <begin position="1015"/>
        <end position="1033"/>
    </location>
</feature>
<keyword evidence="1" id="KW-0343">GTPase activation</keyword>
<accession>A0AAJ8B4K0</accession>
<dbReference type="SMART" id="SM00228">
    <property type="entry name" value="PDZ"/>
    <property type="match status" value="1"/>
</dbReference>
<evidence type="ECO:0000313" key="8">
    <source>
        <dbReference type="Proteomes" id="UP000694890"/>
    </source>
</evidence>
<feature type="compositionally biased region" description="Low complexity" evidence="5">
    <location>
        <begin position="1179"/>
        <end position="1192"/>
    </location>
</feature>